<protein>
    <recommendedName>
        <fullName evidence="1">Guanylate cyclase domain-containing protein</fullName>
    </recommendedName>
</protein>
<dbReference type="InterPro" id="IPR029787">
    <property type="entry name" value="Nucleotide_cyclase"/>
</dbReference>
<proteinExistence type="predicted"/>
<comment type="caution">
    <text evidence="2">The sequence shown here is derived from an EMBL/GenBank/DDBJ whole genome shotgun (WGS) entry which is preliminary data.</text>
</comment>
<dbReference type="GO" id="GO:0035556">
    <property type="term" value="P:intracellular signal transduction"/>
    <property type="evidence" value="ECO:0007669"/>
    <property type="project" value="InterPro"/>
</dbReference>
<organism evidence="2 3">
    <name type="scientific">Gleimia europaea ACS-120-V-Col10b</name>
    <dbReference type="NCBI Taxonomy" id="883069"/>
    <lineage>
        <taxon>Bacteria</taxon>
        <taxon>Bacillati</taxon>
        <taxon>Actinomycetota</taxon>
        <taxon>Actinomycetes</taxon>
        <taxon>Actinomycetales</taxon>
        <taxon>Actinomycetaceae</taxon>
        <taxon>Gleimia</taxon>
    </lineage>
</organism>
<name>A0A9W5VWG1_9ACTO</name>
<dbReference type="PROSITE" id="PS50125">
    <property type="entry name" value="GUANYLATE_CYCLASE_2"/>
    <property type="match status" value="1"/>
</dbReference>
<evidence type="ECO:0000313" key="3">
    <source>
        <dbReference type="Proteomes" id="UP000014387"/>
    </source>
</evidence>
<evidence type="ECO:0000313" key="2">
    <source>
        <dbReference type="EMBL" id="EPD30845.1"/>
    </source>
</evidence>
<dbReference type="EMBL" id="AGWN01000001">
    <property type="protein sequence ID" value="EPD30845.1"/>
    <property type="molecule type" value="Genomic_DNA"/>
</dbReference>
<evidence type="ECO:0000259" key="1">
    <source>
        <dbReference type="PROSITE" id="PS50125"/>
    </source>
</evidence>
<dbReference type="Proteomes" id="UP000014387">
    <property type="component" value="Unassembled WGS sequence"/>
</dbReference>
<dbReference type="OrthoDB" id="310836at2"/>
<dbReference type="SUPFAM" id="SSF55073">
    <property type="entry name" value="Nucleotide cyclase"/>
    <property type="match status" value="1"/>
</dbReference>
<dbReference type="InterPro" id="IPR001054">
    <property type="entry name" value="A/G_cyclase"/>
</dbReference>
<dbReference type="Gene3D" id="3.30.70.1230">
    <property type="entry name" value="Nucleotide cyclase"/>
    <property type="match status" value="1"/>
</dbReference>
<dbReference type="GO" id="GO:0004016">
    <property type="term" value="F:adenylate cyclase activity"/>
    <property type="evidence" value="ECO:0007669"/>
    <property type="project" value="UniProtKB-ARBA"/>
</dbReference>
<sequence length="353" mass="38935">MHNTSDAGQPPSTTGSYRKILLGGEPTLSAADVAARTETPVTRVNSYWVAMGFAPAVEGEVVFTTQDLKAYQRWSDLIDSGRIDLQTGLSLVRAQAHITDRLVLWQMEALVDDVARRYTLDDTSARLVTLDKFREFLPFLEEELIYSWKRQLESIITRVDQEVSHRGRERETNGFPLIRTLGFVDMVSYTSSSVSLPEEDLVHLIDQFETVCRIVIPSAGGRVVKMIGDAVFYIADDLPTGLRVVTELMQRLNSMHKMLPVRASIVQGAVFSRSGDVFGPPVNLASRLVDVAPVGQIITDGETAGKIAHGEAGPGYRVSAAKEADLRGVGRVVPFQVSVEDRPPVEHLPIETF</sequence>
<keyword evidence="3" id="KW-1185">Reference proteome</keyword>
<accession>A0A9W5VWG1</accession>
<dbReference type="CDD" id="cd07302">
    <property type="entry name" value="CHD"/>
    <property type="match status" value="1"/>
</dbReference>
<dbReference type="GO" id="GO:0009190">
    <property type="term" value="P:cyclic nucleotide biosynthetic process"/>
    <property type="evidence" value="ECO:0007669"/>
    <property type="project" value="InterPro"/>
</dbReference>
<dbReference type="AlphaFoldDB" id="A0A9W5VWG1"/>
<gene>
    <name evidence="2" type="ORF">HMPREF9238_00600</name>
</gene>
<feature type="domain" description="Guanylate cyclase" evidence="1">
    <location>
        <begin position="180"/>
        <end position="289"/>
    </location>
</feature>
<dbReference type="RefSeq" id="WP_016443957.1">
    <property type="nucleotide sequence ID" value="NZ_KE150266.1"/>
</dbReference>
<reference evidence="2 3" key="1">
    <citation type="submission" date="2013-05" db="EMBL/GenBank/DDBJ databases">
        <title>The Genome Sequence of Actinomyces europaeus ACS-120-V-COL10B.</title>
        <authorList>
            <consortium name="The Broad Institute Genomics Platform"/>
            <person name="Earl A."/>
            <person name="Ward D."/>
            <person name="Feldgarden M."/>
            <person name="Gevers D."/>
            <person name="Saerens B."/>
            <person name="Vaneechoutte M."/>
            <person name="Walker B."/>
            <person name="Young S."/>
            <person name="Zeng Q."/>
            <person name="Gargeya S."/>
            <person name="Fitzgerald M."/>
            <person name="Haas B."/>
            <person name="Abouelleil A."/>
            <person name="Allen A.W."/>
            <person name="Alvarado L."/>
            <person name="Arachchi H.M."/>
            <person name="Berlin A.M."/>
            <person name="Chapman S.B."/>
            <person name="Gainer-Dewar J."/>
            <person name="Goldberg J."/>
            <person name="Griggs A."/>
            <person name="Gujja S."/>
            <person name="Hansen M."/>
            <person name="Howarth C."/>
            <person name="Imamovic A."/>
            <person name="Ireland A."/>
            <person name="Larimer J."/>
            <person name="McCowan C."/>
            <person name="Murphy C."/>
            <person name="Pearson M."/>
            <person name="Poon T.W."/>
            <person name="Priest M."/>
            <person name="Roberts A."/>
            <person name="Saif S."/>
            <person name="Shea T."/>
            <person name="Sisk P."/>
            <person name="Sykes S."/>
            <person name="Wortman J."/>
            <person name="Nusbaum C."/>
            <person name="Birren B."/>
        </authorList>
    </citation>
    <scope>NUCLEOTIDE SEQUENCE [LARGE SCALE GENOMIC DNA]</scope>
    <source>
        <strain evidence="2 3">ACS-120-V-Col10b</strain>
    </source>
</reference>